<evidence type="ECO:0000256" key="1">
    <source>
        <dbReference type="ARBA" id="ARBA00023015"/>
    </source>
</evidence>
<evidence type="ECO:0000256" key="3">
    <source>
        <dbReference type="ARBA" id="ARBA00023163"/>
    </source>
</evidence>
<name>A0A8J4QKV7_9ROSI</name>
<organism evidence="7 8">
    <name type="scientific">Castanea mollissima</name>
    <name type="common">Chinese chestnut</name>
    <dbReference type="NCBI Taxonomy" id="60419"/>
    <lineage>
        <taxon>Eukaryota</taxon>
        <taxon>Viridiplantae</taxon>
        <taxon>Streptophyta</taxon>
        <taxon>Embryophyta</taxon>
        <taxon>Tracheophyta</taxon>
        <taxon>Spermatophyta</taxon>
        <taxon>Magnoliopsida</taxon>
        <taxon>eudicotyledons</taxon>
        <taxon>Gunneridae</taxon>
        <taxon>Pentapetalae</taxon>
        <taxon>rosids</taxon>
        <taxon>fabids</taxon>
        <taxon>Fagales</taxon>
        <taxon>Fagaceae</taxon>
        <taxon>Castanea</taxon>
    </lineage>
</organism>
<dbReference type="Pfam" id="PF02365">
    <property type="entry name" value="NAM"/>
    <property type="match status" value="1"/>
</dbReference>
<keyword evidence="4" id="KW-0539">Nucleus</keyword>
<reference evidence="7" key="1">
    <citation type="submission" date="2020-03" db="EMBL/GenBank/DDBJ databases">
        <title>Castanea mollissima Vanexum genome sequencing.</title>
        <authorList>
            <person name="Staton M."/>
        </authorList>
    </citation>
    <scope>NUCLEOTIDE SEQUENCE</scope>
    <source>
        <tissue evidence="7">Leaf</tissue>
    </source>
</reference>
<dbReference type="Gene3D" id="2.170.150.80">
    <property type="entry name" value="NAC domain"/>
    <property type="match status" value="1"/>
</dbReference>
<dbReference type="SUPFAM" id="SSF101941">
    <property type="entry name" value="NAC domain"/>
    <property type="match status" value="1"/>
</dbReference>
<sequence length="288" mass="32960">MYRRPVLPLGVKFDPTDVELISGYLYPKFHRGRLAWNAIGFCDLVYEKPPWEFCTDLTAFPGDEKHYFFTERKRNRNGNRVVRTVGSYGTWHESNSKEIVGIGFNKLLNFKVKGEGKMMNTTDWLMHELSLPDKKINLVICVIQKKKKQQKKEMGSAYDTNPEIDPNSFLDCEDTSPAALDTEEEETRPSKKMRSDPKFDDDPFCGGDPCPAPAHGDHFKLQALDSEEQETRPSKEMQSDPNSDDHPFSVPNSSADHIPDFWTDLATGFPDDEFGLPDDVFQLTNTYF</sequence>
<evidence type="ECO:0000256" key="4">
    <source>
        <dbReference type="ARBA" id="ARBA00023242"/>
    </source>
</evidence>
<comment type="caution">
    <text evidence="7">The sequence shown here is derived from an EMBL/GenBank/DDBJ whole genome shotgun (WGS) entry which is preliminary data.</text>
</comment>
<dbReference type="GO" id="GO:0006355">
    <property type="term" value="P:regulation of DNA-templated transcription"/>
    <property type="evidence" value="ECO:0007669"/>
    <property type="project" value="InterPro"/>
</dbReference>
<evidence type="ECO:0000313" key="7">
    <source>
        <dbReference type="EMBL" id="KAF3948639.1"/>
    </source>
</evidence>
<dbReference type="PANTHER" id="PTHR31719">
    <property type="entry name" value="NAC TRANSCRIPTION FACTOR 56"/>
    <property type="match status" value="1"/>
</dbReference>
<dbReference type="GO" id="GO:0003677">
    <property type="term" value="F:DNA binding"/>
    <property type="evidence" value="ECO:0007669"/>
    <property type="project" value="UniProtKB-KW"/>
</dbReference>
<dbReference type="OrthoDB" id="1261662at2759"/>
<feature type="compositionally biased region" description="Basic and acidic residues" evidence="5">
    <location>
        <begin position="229"/>
        <end position="247"/>
    </location>
</feature>
<keyword evidence="3" id="KW-0804">Transcription</keyword>
<feature type="region of interest" description="Disordered" evidence="5">
    <location>
        <begin position="151"/>
        <end position="257"/>
    </location>
</feature>
<dbReference type="AlphaFoldDB" id="A0A8J4QKV7"/>
<feature type="compositionally biased region" description="Basic and acidic residues" evidence="5">
    <location>
        <begin position="187"/>
        <end position="201"/>
    </location>
</feature>
<protein>
    <recommendedName>
        <fullName evidence="6">NAC domain-containing protein</fullName>
    </recommendedName>
</protein>
<keyword evidence="2" id="KW-0238">DNA-binding</keyword>
<gene>
    <name evidence="7" type="ORF">CMV_025390</name>
</gene>
<dbReference type="Proteomes" id="UP000737018">
    <property type="component" value="Unassembled WGS sequence"/>
</dbReference>
<keyword evidence="8" id="KW-1185">Reference proteome</keyword>
<dbReference type="PROSITE" id="PS51005">
    <property type="entry name" value="NAC"/>
    <property type="match status" value="1"/>
</dbReference>
<proteinExistence type="predicted"/>
<evidence type="ECO:0000256" key="2">
    <source>
        <dbReference type="ARBA" id="ARBA00023125"/>
    </source>
</evidence>
<evidence type="ECO:0000256" key="5">
    <source>
        <dbReference type="SAM" id="MobiDB-lite"/>
    </source>
</evidence>
<keyword evidence="1" id="KW-0805">Transcription regulation</keyword>
<dbReference type="EMBL" id="JRKL02006657">
    <property type="protein sequence ID" value="KAF3948639.1"/>
    <property type="molecule type" value="Genomic_DNA"/>
</dbReference>
<accession>A0A8J4QKV7</accession>
<dbReference type="PANTHER" id="PTHR31719:SF43">
    <property type="entry name" value="NAC TRANSCRIPTION FACTOR 56"/>
    <property type="match status" value="1"/>
</dbReference>
<feature type="domain" description="NAC" evidence="6">
    <location>
        <begin position="7"/>
        <end position="146"/>
    </location>
</feature>
<dbReference type="InterPro" id="IPR003441">
    <property type="entry name" value="NAC-dom"/>
</dbReference>
<evidence type="ECO:0000313" key="8">
    <source>
        <dbReference type="Proteomes" id="UP000737018"/>
    </source>
</evidence>
<dbReference type="InterPro" id="IPR036093">
    <property type="entry name" value="NAC_dom_sf"/>
</dbReference>
<evidence type="ECO:0000259" key="6">
    <source>
        <dbReference type="PROSITE" id="PS51005"/>
    </source>
</evidence>